<evidence type="ECO:0000313" key="1">
    <source>
        <dbReference type="EMBL" id="KAG5303580.1"/>
    </source>
</evidence>
<comment type="caution">
    <text evidence="1">The sequence shown here is derived from an EMBL/GenBank/DDBJ whole genome shotgun (WGS) entry which is preliminary data.</text>
</comment>
<dbReference type="VEuPathDB" id="FungiDB:I7I52_01615"/>
<dbReference type="Proteomes" id="UP000670092">
    <property type="component" value="Unassembled WGS sequence"/>
</dbReference>
<dbReference type="EMBL" id="JAEVHI010000001">
    <property type="protein sequence ID" value="KAG5303580.1"/>
    <property type="molecule type" value="Genomic_DNA"/>
</dbReference>
<name>A0A8H7Z3N9_AJECA</name>
<proteinExistence type="predicted"/>
<dbReference type="AlphaFoldDB" id="A0A8H7Z3N9"/>
<reference evidence="1 2" key="1">
    <citation type="submission" date="2021-01" db="EMBL/GenBank/DDBJ databases">
        <title>Chromosome-level genome assembly of a human fungal pathogen reveals clustering of transcriptionally co-regulated genes.</title>
        <authorList>
            <person name="Voorhies M."/>
            <person name="Cohen S."/>
            <person name="Shea T.P."/>
            <person name="Petrus S."/>
            <person name="Munoz J.F."/>
            <person name="Poplawski S."/>
            <person name="Goldman W.E."/>
            <person name="Michael T."/>
            <person name="Cuomo C.A."/>
            <person name="Sil A."/>
            <person name="Beyhan S."/>
        </authorList>
    </citation>
    <scope>NUCLEOTIDE SEQUENCE [LARGE SCALE GENOMIC DNA]</scope>
    <source>
        <strain evidence="1 2">G184AR</strain>
    </source>
</reference>
<protein>
    <submittedName>
        <fullName evidence="1">Uncharacterized protein</fullName>
    </submittedName>
</protein>
<evidence type="ECO:0000313" key="2">
    <source>
        <dbReference type="Proteomes" id="UP000670092"/>
    </source>
</evidence>
<organism evidence="1 2">
    <name type="scientific">Ajellomyces capsulatus</name>
    <name type="common">Darling's disease fungus</name>
    <name type="synonym">Histoplasma capsulatum</name>
    <dbReference type="NCBI Taxonomy" id="5037"/>
    <lineage>
        <taxon>Eukaryota</taxon>
        <taxon>Fungi</taxon>
        <taxon>Dikarya</taxon>
        <taxon>Ascomycota</taxon>
        <taxon>Pezizomycotina</taxon>
        <taxon>Eurotiomycetes</taxon>
        <taxon>Eurotiomycetidae</taxon>
        <taxon>Onygenales</taxon>
        <taxon>Ajellomycetaceae</taxon>
        <taxon>Histoplasma</taxon>
    </lineage>
</organism>
<sequence>MGKSLLRRTLSILSSAIAGGWGIIPLCLKRGLHPNLVPASFPLSFLQNSSKIRGVGNCVSGLIYADLKPHSRRGSWSEITQAMLEYSFSESFPSMLALEGEFTIQLNRMMSHTSRGQRETWRFW</sequence>
<gene>
    <name evidence="1" type="ORF">I7I52_01615</name>
</gene>
<accession>A0A8H7Z3N9</accession>